<feature type="non-terminal residue" evidence="1">
    <location>
        <position position="45"/>
    </location>
</feature>
<gene>
    <name evidence="1" type="ORF">S12H4_05441</name>
</gene>
<dbReference type="EMBL" id="BARW01001804">
    <property type="protein sequence ID" value="GAI64027.1"/>
    <property type="molecule type" value="Genomic_DNA"/>
</dbReference>
<organism evidence="1">
    <name type="scientific">marine sediment metagenome</name>
    <dbReference type="NCBI Taxonomy" id="412755"/>
    <lineage>
        <taxon>unclassified sequences</taxon>
        <taxon>metagenomes</taxon>
        <taxon>ecological metagenomes</taxon>
    </lineage>
</organism>
<evidence type="ECO:0000313" key="1">
    <source>
        <dbReference type="EMBL" id="GAI64027.1"/>
    </source>
</evidence>
<reference evidence="1" key="1">
    <citation type="journal article" date="2014" name="Front. Microbiol.">
        <title>High frequency of phylogenetically diverse reductive dehalogenase-homologous genes in deep subseafloor sedimentary metagenomes.</title>
        <authorList>
            <person name="Kawai M."/>
            <person name="Futagami T."/>
            <person name="Toyoda A."/>
            <person name="Takaki Y."/>
            <person name="Nishi S."/>
            <person name="Hori S."/>
            <person name="Arai W."/>
            <person name="Tsubouchi T."/>
            <person name="Morono Y."/>
            <person name="Uchiyama I."/>
            <person name="Ito T."/>
            <person name="Fujiyama A."/>
            <person name="Inagaki F."/>
            <person name="Takami H."/>
        </authorList>
    </citation>
    <scope>NUCLEOTIDE SEQUENCE</scope>
    <source>
        <strain evidence="1">Expedition CK06-06</strain>
    </source>
</reference>
<proteinExistence type="predicted"/>
<comment type="caution">
    <text evidence="1">The sequence shown here is derived from an EMBL/GenBank/DDBJ whole genome shotgun (WGS) entry which is preliminary data.</text>
</comment>
<sequence length="45" mass="4660">MGFEGLKSGFAGNHVVIFPKTGAVLPNLAGIVPILSQLTEQHSSP</sequence>
<dbReference type="AlphaFoldDB" id="X1Q6A9"/>
<protein>
    <submittedName>
        <fullName evidence="1">Uncharacterized protein</fullName>
    </submittedName>
</protein>
<accession>X1Q6A9</accession>
<name>X1Q6A9_9ZZZZ</name>